<gene>
    <name evidence="1" type="ORF">VOI36_05735</name>
</gene>
<sequence length="77" mass="8462">MDLLAARFVALIGKRGATEFEGAIETEEAEATAGVPKLAINERKIGRVFANRCADKCALRCSAVYERVVLVPCRERH</sequence>
<dbReference type="RefSeq" id="WP_343491141.1">
    <property type="nucleotide sequence ID" value="NZ_JBCPYA010000001.1"/>
</dbReference>
<dbReference type="EMBL" id="JBCPYA010000001">
    <property type="protein sequence ID" value="MEN2469389.1"/>
    <property type="molecule type" value="Genomic_DNA"/>
</dbReference>
<accession>A0ABU9WBK0</accession>
<protein>
    <submittedName>
        <fullName evidence="1">Uncharacterized protein</fullName>
    </submittedName>
</protein>
<dbReference type="Proteomes" id="UP001466933">
    <property type="component" value="Unassembled WGS sequence"/>
</dbReference>
<organism evidence="1 2">
    <name type="scientific">Burkholderia theae</name>
    <dbReference type="NCBI Taxonomy" id="3143496"/>
    <lineage>
        <taxon>Bacteria</taxon>
        <taxon>Pseudomonadati</taxon>
        <taxon>Pseudomonadota</taxon>
        <taxon>Betaproteobacteria</taxon>
        <taxon>Burkholderiales</taxon>
        <taxon>Burkholderiaceae</taxon>
        <taxon>Burkholderia</taxon>
    </lineage>
</organism>
<evidence type="ECO:0000313" key="1">
    <source>
        <dbReference type="EMBL" id="MEN2469389.1"/>
    </source>
</evidence>
<name>A0ABU9WBK0_9BURK</name>
<reference evidence="1 2" key="1">
    <citation type="submission" date="2024-05" db="EMBL/GenBank/DDBJ databases">
        <title>Burkholderia sp. Nov. a novel bacteria isolated from rhizosphere soil of Camellia sinensis.</title>
        <authorList>
            <person name="Dong Y."/>
        </authorList>
    </citation>
    <scope>NUCLEOTIDE SEQUENCE [LARGE SCALE GENOMIC DNA]</scope>
    <source>
        <strain evidence="1 2">GS2Y</strain>
    </source>
</reference>
<comment type="caution">
    <text evidence="1">The sequence shown here is derived from an EMBL/GenBank/DDBJ whole genome shotgun (WGS) entry which is preliminary data.</text>
</comment>
<evidence type="ECO:0000313" key="2">
    <source>
        <dbReference type="Proteomes" id="UP001466933"/>
    </source>
</evidence>
<keyword evidence="2" id="KW-1185">Reference proteome</keyword>
<proteinExistence type="predicted"/>